<dbReference type="RefSeq" id="WP_025076289.1">
    <property type="nucleotide sequence ID" value="NZ_FQVD01000020.1"/>
</dbReference>
<dbReference type="NCBIfam" id="TIGR01198">
    <property type="entry name" value="pgl"/>
    <property type="match status" value="1"/>
</dbReference>
<dbReference type="CDD" id="cd01400">
    <property type="entry name" value="6PGL"/>
    <property type="match status" value="1"/>
</dbReference>
<comment type="pathway">
    <text evidence="3 7">Carbohydrate degradation; pentose phosphate pathway; D-ribulose 5-phosphate from D-glucose 6-phosphate (oxidative stage): step 2/3.</text>
</comment>
<evidence type="ECO:0000256" key="5">
    <source>
        <dbReference type="ARBA" id="ARBA00013198"/>
    </source>
</evidence>
<evidence type="ECO:0000256" key="2">
    <source>
        <dbReference type="ARBA" id="ARBA00002681"/>
    </source>
</evidence>
<dbReference type="UniPathway" id="UPA00115">
    <property type="reaction ID" value="UER00409"/>
</dbReference>
<dbReference type="GO" id="GO:0017057">
    <property type="term" value="F:6-phosphogluconolactonase activity"/>
    <property type="evidence" value="ECO:0007669"/>
    <property type="project" value="UniProtKB-UniRule"/>
</dbReference>
<organism evidence="9 10">
    <name type="scientific">Bacteroides faecichinchillae</name>
    <dbReference type="NCBI Taxonomy" id="871325"/>
    <lineage>
        <taxon>Bacteria</taxon>
        <taxon>Pseudomonadati</taxon>
        <taxon>Bacteroidota</taxon>
        <taxon>Bacteroidia</taxon>
        <taxon>Bacteroidales</taxon>
        <taxon>Bacteroidaceae</taxon>
        <taxon>Bacteroides</taxon>
    </lineage>
</organism>
<keyword evidence="7" id="KW-0378">Hydrolase</keyword>
<dbReference type="InterPro" id="IPR006148">
    <property type="entry name" value="Glc/Gal-6P_isomerase"/>
</dbReference>
<accession>A0A1M5BT87</accession>
<evidence type="ECO:0000256" key="4">
    <source>
        <dbReference type="ARBA" id="ARBA00010662"/>
    </source>
</evidence>
<evidence type="ECO:0000259" key="8">
    <source>
        <dbReference type="Pfam" id="PF01182"/>
    </source>
</evidence>
<comment type="catalytic activity">
    <reaction evidence="1 7">
        <text>6-phospho-D-glucono-1,5-lactone + H2O = 6-phospho-D-gluconate + H(+)</text>
        <dbReference type="Rhea" id="RHEA:12556"/>
        <dbReference type="ChEBI" id="CHEBI:15377"/>
        <dbReference type="ChEBI" id="CHEBI:15378"/>
        <dbReference type="ChEBI" id="CHEBI:57955"/>
        <dbReference type="ChEBI" id="CHEBI:58759"/>
        <dbReference type="EC" id="3.1.1.31"/>
    </reaction>
</comment>
<comment type="similarity">
    <text evidence="4 7">Belongs to the glucosamine/galactosamine-6-phosphate isomerase family. 6-phosphogluconolactonase subfamily.</text>
</comment>
<dbReference type="GO" id="GO:0006098">
    <property type="term" value="P:pentose-phosphate shunt"/>
    <property type="evidence" value="ECO:0007669"/>
    <property type="project" value="UniProtKB-UniPathway"/>
</dbReference>
<proteinExistence type="inferred from homology"/>
<evidence type="ECO:0000256" key="7">
    <source>
        <dbReference type="RuleBase" id="RU365095"/>
    </source>
</evidence>
<dbReference type="EC" id="3.1.1.31" evidence="5 7"/>
<dbReference type="Proteomes" id="UP000184436">
    <property type="component" value="Unassembled WGS sequence"/>
</dbReference>
<dbReference type="GO" id="GO:0005975">
    <property type="term" value="P:carbohydrate metabolic process"/>
    <property type="evidence" value="ECO:0007669"/>
    <property type="project" value="UniProtKB-UniRule"/>
</dbReference>
<dbReference type="SUPFAM" id="SSF100950">
    <property type="entry name" value="NagB/RpiA/CoA transferase-like"/>
    <property type="match status" value="1"/>
</dbReference>
<dbReference type="OrthoDB" id="9810967at2"/>
<dbReference type="InterPro" id="IPR039104">
    <property type="entry name" value="6PGL"/>
</dbReference>
<evidence type="ECO:0000256" key="3">
    <source>
        <dbReference type="ARBA" id="ARBA00004961"/>
    </source>
</evidence>
<sequence length="240" mass="26925">MKLSIYPSSAEASRKLILYIINILNEEPEKIFNIALSGGQTPALMFDIWANEYVNVTPWERMRIFWVDERCVPPSDSDSNYGMTCSLLLRLVPIPYENVFRIYGEMKSPNKEAKRYSELVEQLVPPKNGFPEFDIILLGAGVDGHTSSIFSGQEEFLTSEVAYVLTINPINGQKRIAMTGNVIINARWTIFLITGRAKAEVVSEICNSGDVSPAAYVAHHAINVELFVDELAASNFREIE</sequence>
<evidence type="ECO:0000313" key="9">
    <source>
        <dbReference type="EMBL" id="SHF45763.1"/>
    </source>
</evidence>
<protein>
    <recommendedName>
        <fullName evidence="6 7">6-phosphogluconolactonase</fullName>
        <shortName evidence="7">6PGL</shortName>
        <ecNumber evidence="5 7">3.1.1.31</ecNumber>
    </recommendedName>
</protein>
<evidence type="ECO:0000256" key="6">
    <source>
        <dbReference type="ARBA" id="ARBA00020337"/>
    </source>
</evidence>
<comment type="function">
    <text evidence="2 7">Hydrolysis of 6-phosphogluconolactone to 6-phosphogluconate.</text>
</comment>
<dbReference type="PANTHER" id="PTHR11054">
    <property type="entry name" value="6-PHOSPHOGLUCONOLACTONASE"/>
    <property type="match status" value="1"/>
</dbReference>
<dbReference type="STRING" id="871325.SAMN05444349_12064"/>
<dbReference type="Pfam" id="PF01182">
    <property type="entry name" value="Glucosamine_iso"/>
    <property type="match status" value="1"/>
</dbReference>
<name>A0A1M5BT87_9BACE</name>
<dbReference type="EMBL" id="FQVD01000020">
    <property type="protein sequence ID" value="SHF45763.1"/>
    <property type="molecule type" value="Genomic_DNA"/>
</dbReference>
<evidence type="ECO:0000313" key="10">
    <source>
        <dbReference type="Proteomes" id="UP000184436"/>
    </source>
</evidence>
<dbReference type="InterPro" id="IPR037171">
    <property type="entry name" value="NagB/RpiA_transferase-like"/>
</dbReference>
<feature type="domain" description="Glucosamine/galactosamine-6-phosphate isomerase" evidence="8">
    <location>
        <begin position="10"/>
        <end position="220"/>
    </location>
</feature>
<gene>
    <name evidence="7" type="primary">pgl</name>
    <name evidence="9" type="ORF">SAMN05444349_12064</name>
</gene>
<dbReference type="InterPro" id="IPR005900">
    <property type="entry name" value="6-phosphogluconolactonase_DevB"/>
</dbReference>
<dbReference type="AlphaFoldDB" id="A0A1M5BT87"/>
<keyword evidence="10" id="KW-1185">Reference proteome</keyword>
<dbReference type="Gene3D" id="3.40.50.1360">
    <property type="match status" value="1"/>
</dbReference>
<reference evidence="9 10" key="1">
    <citation type="submission" date="2016-11" db="EMBL/GenBank/DDBJ databases">
        <authorList>
            <person name="Jaros S."/>
            <person name="Januszkiewicz K."/>
            <person name="Wedrychowicz H."/>
        </authorList>
    </citation>
    <scope>NUCLEOTIDE SEQUENCE [LARGE SCALE GENOMIC DNA]</scope>
    <source>
        <strain evidence="9 10">DSM 26883</strain>
    </source>
</reference>
<dbReference type="PANTHER" id="PTHR11054:SF0">
    <property type="entry name" value="6-PHOSPHOGLUCONOLACTONASE"/>
    <property type="match status" value="1"/>
</dbReference>
<evidence type="ECO:0000256" key="1">
    <source>
        <dbReference type="ARBA" id="ARBA00000832"/>
    </source>
</evidence>